<dbReference type="PRINTS" id="PR00407">
    <property type="entry name" value="EUMOPTERIN"/>
</dbReference>
<comment type="subunit">
    <text evidence="18">Component of a multi-subunit COQ enzyme complex.</text>
</comment>
<evidence type="ECO:0000256" key="11">
    <source>
        <dbReference type="ARBA" id="ARBA00022980"/>
    </source>
</evidence>
<dbReference type="GO" id="GO:0045048">
    <property type="term" value="P:protein insertion into ER membrane"/>
    <property type="evidence" value="ECO:0007669"/>
    <property type="project" value="InterPro"/>
</dbReference>
<evidence type="ECO:0000256" key="19">
    <source>
        <dbReference type="SAM" id="MobiDB-lite"/>
    </source>
</evidence>
<dbReference type="InterPro" id="IPR005066">
    <property type="entry name" value="MoCF_OxRdtse_dimer"/>
</dbReference>
<dbReference type="Gene3D" id="3.10.120.10">
    <property type="entry name" value="Cytochrome b5-like heme/steroid binding domain"/>
    <property type="match status" value="1"/>
</dbReference>
<dbReference type="Proteomes" id="UP000678499">
    <property type="component" value="Unassembled WGS sequence"/>
</dbReference>
<dbReference type="GO" id="GO:1990904">
    <property type="term" value="C:ribonucleoprotein complex"/>
    <property type="evidence" value="ECO:0007669"/>
    <property type="project" value="UniProtKB-KW"/>
</dbReference>
<dbReference type="Pfam" id="PF01084">
    <property type="entry name" value="Ribosomal_S18"/>
    <property type="match status" value="1"/>
</dbReference>
<dbReference type="GO" id="GO:0008482">
    <property type="term" value="F:sulfite oxidase activity"/>
    <property type="evidence" value="ECO:0007669"/>
    <property type="project" value="TreeGrafter"/>
</dbReference>
<accession>A0A7R9GDI6</accession>
<dbReference type="GO" id="GO:0044183">
    <property type="term" value="F:protein folding chaperone"/>
    <property type="evidence" value="ECO:0007669"/>
    <property type="project" value="InterPro"/>
</dbReference>
<organism evidence="21">
    <name type="scientific">Notodromas monacha</name>
    <dbReference type="NCBI Taxonomy" id="399045"/>
    <lineage>
        <taxon>Eukaryota</taxon>
        <taxon>Metazoa</taxon>
        <taxon>Ecdysozoa</taxon>
        <taxon>Arthropoda</taxon>
        <taxon>Crustacea</taxon>
        <taxon>Oligostraca</taxon>
        <taxon>Ostracoda</taxon>
        <taxon>Podocopa</taxon>
        <taxon>Podocopida</taxon>
        <taxon>Cypridocopina</taxon>
        <taxon>Cypridoidea</taxon>
        <taxon>Cyprididae</taxon>
        <taxon>Notodromas</taxon>
    </lineage>
</organism>
<dbReference type="OrthoDB" id="10051395at2759"/>
<feature type="binding site" evidence="18">
    <location>
        <position position="777"/>
    </location>
    <ligand>
        <name>S-adenosyl-L-methionine</name>
        <dbReference type="ChEBI" id="CHEBI:59789"/>
    </ligand>
</feature>
<protein>
    <recommendedName>
        <fullName evidence="18">Ubiquinone biosynthesis O-methyltransferase, mitochondrial</fullName>
    </recommendedName>
    <alternativeName>
        <fullName evidence="18">3-demethylubiquinol 3-O-methyltransferase</fullName>
        <ecNumber evidence="18">2.1.1.64</ecNumber>
    </alternativeName>
    <alternativeName>
        <fullName evidence="18">3-demethylubiquinone 3-O-methyltransferase</fullName>
        <ecNumber evidence="18">2.1.1.-</ecNumber>
    </alternativeName>
    <alternativeName>
        <fullName evidence="18">Polyprenyldihydroxybenzoate methyltransferase</fullName>
        <ecNumber evidence="18">2.1.1.114</ecNumber>
    </alternativeName>
</protein>
<dbReference type="HAMAP" id="MF_00472">
    <property type="entry name" value="UbiG"/>
    <property type="match status" value="1"/>
</dbReference>
<dbReference type="InterPro" id="IPR005351">
    <property type="entry name" value="ASTER"/>
</dbReference>
<dbReference type="GO" id="GO:0010420">
    <property type="term" value="F:polyprenyldihydroxybenzoate methyltransferase activity"/>
    <property type="evidence" value="ECO:0007669"/>
    <property type="project" value="UniProtKB-UniRule"/>
</dbReference>
<dbReference type="InterPro" id="IPR008335">
    <property type="entry name" value="Mopterin_OxRdtase_euk"/>
</dbReference>
<dbReference type="InterPro" id="IPR036400">
    <property type="entry name" value="Cyt_B5-like_heme/steroid_sf"/>
</dbReference>
<evidence type="ECO:0000256" key="14">
    <source>
        <dbReference type="ARBA" id="ARBA00023004"/>
    </source>
</evidence>
<evidence type="ECO:0000256" key="16">
    <source>
        <dbReference type="ARBA" id="ARBA00023136"/>
    </source>
</evidence>
<evidence type="ECO:0000256" key="10">
    <source>
        <dbReference type="ARBA" id="ARBA00022723"/>
    </source>
</evidence>
<comment type="pathway">
    <text evidence="18">Cofactor biosynthesis; ubiquinone biosynthesis.</text>
</comment>
<dbReference type="InterPro" id="IPR036374">
    <property type="entry name" value="OxRdtase_Mopterin-bd_sf"/>
</dbReference>
<keyword evidence="16 18" id="KW-0472">Membrane</keyword>
<evidence type="ECO:0000256" key="3">
    <source>
        <dbReference type="ARBA" id="ARBA00004370"/>
    </source>
</evidence>
<keyword evidence="13" id="KW-0560">Oxidoreductase</keyword>
<comment type="catalytic activity">
    <reaction evidence="18">
        <text>a 3-demethylubiquinol + S-adenosyl-L-methionine = a ubiquinol + S-adenosyl-L-homocysteine + H(+)</text>
        <dbReference type="Rhea" id="RHEA:44380"/>
        <dbReference type="Rhea" id="RHEA-COMP:9566"/>
        <dbReference type="Rhea" id="RHEA-COMP:10914"/>
        <dbReference type="ChEBI" id="CHEBI:15378"/>
        <dbReference type="ChEBI" id="CHEBI:17976"/>
        <dbReference type="ChEBI" id="CHEBI:57856"/>
        <dbReference type="ChEBI" id="CHEBI:59789"/>
        <dbReference type="ChEBI" id="CHEBI:84422"/>
        <dbReference type="EC" id="2.1.1.64"/>
    </reaction>
</comment>
<keyword evidence="17" id="KW-0687">Ribonucleoprotein</keyword>
<keyword evidence="7" id="KW-0500">Molybdenum</keyword>
<dbReference type="Pfam" id="PF00174">
    <property type="entry name" value="Oxidored_molyb"/>
    <property type="match status" value="1"/>
</dbReference>
<evidence type="ECO:0000256" key="2">
    <source>
        <dbReference type="ARBA" id="ARBA00001970"/>
    </source>
</evidence>
<dbReference type="EC" id="2.1.1.114" evidence="18"/>
<feature type="binding site" evidence="18">
    <location>
        <position position="782"/>
    </location>
    <ligand>
        <name>Mg(2+)</name>
        <dbReference type="ChEBI" id="CHEBI:18420"/>
    </ligand>
</feature>
<feature type="region of interest" description="Disordered" evidence="19">
    <location>
        <begin position="166"/>
        <end position="188"/>
    </location>
</feature>
<dbReference type="PANTHER" id="PTHR19372">
    <property type="entry name" value="SULFITE REDUCTASE"/>
    <property type="match status" value="1"/>
</dbReference>
<dbReference type="Gene3D" id="2.60.40.650">
    <property type="match status" value="1"/>
</dbReference>
<dbReference type="SUPFAM" id="SSF53335">
    <property type="entry name" value="S-adenosyl-L-methionine-dependent methyltransferases"/>
    <property type="match status" value="1"/>
</dbReference>
<comment type="catalytic activity">
    <reaction evidence="18">
        <text>a 3-demethylubiquinone + S-adenosyl-L-methionine = a ubiquinone + S-adenosyl-L-homocysteine</text>
        <dbReference type="Rhea" id="RHEA:81215"/>
        <dbReference type="Rhea" id="RHEA-COMP:9565"/>
        <dbReference type="Rhea" id="RHEA-COMP:19654"/>
        <dbReference type="ChEBI" id="CHEBI:16389"/>
        <dbReference type="ChEBI" id="CHEBI:57856"/>
        <dbReference type="ChEBI" id="CHEBI:59789"/>
        <dbReference type="ChEBI" id="CHEBI:231825"/>
    </reaction>
</comment>
<comment type="pathway">
    <text evidence="5">Sulfur metabolism.</text>
</comment>
<dbReference type="EMBL" id="OA883307">
    <property type="protein sequence ID" value="CAD7278561.1"/>
    <property type="molecule type" value="Genomic_DNA"/>
</dbReference>
<evidence type="ECO:0000256" key="8">
    <source>
        <dbReference type="ARBA" id="ARBA00022617"/>
    </source>
</evidence>
<keyword evidence="9" id="KW-0812">Transmembrane</keyword>
<evidence type="ECO:0000259" key="20">
    <source>
        <dbReference type="PROSITE" id="PS50255"/>
    </source>
</evidence>
<dbReference type="SMART" id="SM01117">
    <property type="entry name" value="Cyt-b5"/>
    <property type="match status" value="1"/>
</dbReference>
<dbReference type="InterPro" id="IPR001199">
    <property type="entry name" value="Cyt_B5-like_heme/steroid-bd"/>
</dbReference>
<dbReference type="InterPro" id="IPR036870">
    <property type="entry name" value="Ribosomal_bS18_sf"/>
</dbReference>
<dbReference type="InterPro" id="IPR000572">
    <property type="entry name" value="OxRdtase_Mopterin-bd_dom"/>
</dbReference>
<dbReference type="InterPro" id="IPR013216">
    <property type="entry name" value="Methyltransf_11"/>
</dbReference>
<proteinExistence type="inferred from homology"/>
<feature type="domain" description="Cytochrome b5 heme-binding" evidence="20">
    <location>
        <begin position="183"/>
        <end position="261"/>
    </location>
</feature>
<dbReference type="UniPathway" id="UPA00232"/>
<evidence type="ECO:0000256" key="6">
    <source>
        <dbReference type="ARBA" id="ARBA00004971"/>
    </source>
</evidence>
<dbReference type="GO" id="GO:0003735">
    <property type="term" value="F:structural constituent of ribosome"/>
    <property type="evidence" value="ECO:0007669"/>
    <property type="project" value="InterPro"/>
</dbReference>
<name>A0A7R9GDI6_9CRUS</name>
<feature type="binding site" evidence="18">
    <location>
        <position position="781"/>
    </location>
    <ligand>
        <name>Mg(2+)</name>
        <dbReference type="ChEBI" id="CHEBI:18420"/>
    </ligand>
</feature>
<evidence type="ECO:0000256" key="18">
    <source>
        <dbReference type="HAMAP-Rule" id="MF_03190"/>
    </source>
</evidence>
<dbReference type="NCBIfam" id="TIGR01983">
    <property type="entry name" value="UbiG"/>
    <property type="match status" value="1"/>
</dbReference>
<dbReference type="EC" id="2.1.1.-" evidence="18"/>
<dbReference type="PANTHER" id="PTHR19372:SF7">
    <property type="entry name" value="SULFITE OXIDASE, MITOCHONDRIAL"/>
    <property type="match status" value="1"/>
</dbReference>
<dbReference type="Pfam" id="PF03404">
    <property type="entry name" value="Mo-co_dimer"/>
    <property type="match status" value="1"/>
</dbReference>
<comment type="cofactor">
    <cofactor evidence="18">
        <name>Mg(2+)</name>
        <dbReference type="ChEBI" id="CHEBI:18420"/>
    </cofactor>
</comment>
<feature type="binding site" evidence="18">
    <location>
        <position position="778"/>
    </location>
    <ligand>
        <name>Mg(2+)</name>
        <dbReference type="ChEBI" id="CHEBI:18420"/>
    </ligand>
</feature>
<dbReference type="Pfam" id="PF00173">
    <property type="entry name" value="Cyt-b5"/>
    <property type="match status" value="1"/>
</dbReference>
<comment type="function">
    <text evidence="18">O-methyltransferase required for two non-consecutive steps during ubiquinone biosynthesis. Catalyzes the 2 O-methylation of 3,4-dihydroxy-5-(all-trans-polyprenyl)benzoic acid into 4-hydroxy-3-methoxy-5-(all-trans-polyprenyl)benzoic acid. Also catalyzes the last step of ubiquinone biosynthesis by mediating methylation of 3-demethylubiquinone into ubiquinone. Also able to mediate the methylation of 3-demethylubiquinol into ubiquinol.</text>
</comment>
<dbReference type="Gene3D" id="3.40.50.150">
    <property type="entry name" value="Vaccinia Virus protein VP39"/>
    <property type="match status" value="1"/>
</dbReference>
<dbReference type="Gene3D" id="3.90.420.10">
    <property type="entry name" value="Oxidoreductase, molybdopterin-binding domain"/>
    <property type="match status" value="1"/>
</dbReference>
<dbReference type="GO" id="GO:0006790">
    <property type="term" value="P:sulfur compound metabolic process"/>
    <property type="evidence" value="ECO:0007669"/>
    <property type="project" value="UniProtKB-UniPathway"/>
</dbReference>
<keyword evidence="18" id="KW-0999">Mitochondrion inner membrane</keyword>
<dbReference type="GO" id="GO:0030151">
    <property type="term" value="F:molybdenum ion binding"/>
    <property type="evidence" value="ECO:0007669"/>
    <property type="project" value="InterPro"/>
</dbReference>
<evidence type="ECO:0000256" key="1">
    <source>
        <dbReference type="ARBA" id="ARBA00001924"/>
    </source>
</evidence>
<dbReference type="GO" id="GO:0020037">
    <property type="term" value="F:heme binding"/>
    <property type="evidence" value="ECO:0007669"/>
    <property type="project" value="InterPro"/>
</dbReference>
<dbReference type="GO" id="GO:0031314">
    <property type="term" value="C:extrinsic component of mitochondrial inner membrane"/>
    <property type="evidence" value="ECO:0007669"/>
    <property type="project" value="UniProtKB-UniRule"/>
</dbReference>
<gene>
    <name evidence="21" type="ORF">NMOB1V02_LOCUS6260</name>
</gene>
<evidence type="ECO:0000313" key="21">
    <source>
        <dbReference type="EMBL" id="CAD7278561.1"/>
    </source>
</evidence>
<dbReference type="GO" id="GO:0005758">
    <property type="term" value="C:mitochondrial intermembrane space"/>
    <property type="evidence" value="ECO:0007669"/>
    <property type="project" value="UniProtKB-SubCell"/>
</dbReference>
<dbReference type="InterPro" id="IPR001648">
    <property type="entry name" value="Ribosomal_bS18"/>
</dbReference>
<dbReference type="FunFam" id="3.90.420.10:FF:000002">
    <property type="entry name" value="sulfite oxidase, mitochondrial"/>
    <property type="match status" value="1"/>
</dbReference>
<evidence type="ECO:0000256" key="5">
    <source>
        <dbReference type="ARBA" id="ARBA00004678"/>
    </source>
</evidence>
<dbReference type="Pfam" id="PF08241">
    <property type="entry name" value="Methyltransf_11"/>
    <property type="match status" value="1"/>
</dbReference>
<comment type="cofactor">
    <cofactor evidence="2">
        <name>heme b</name>
        <dbReference type="ChEBI" id="CHEBI:60344"/>
    </cofactor>
</comment>
<evidence type="ECO:0000256" key="17">
    <source>
        <dbReference type="ARBA" id="ARBA00023274"/>
    </source>
</evidence>
<dbReference type="SUPFAM" id="SSF56524">
    <property type="entry name" value="Oxidoreductase molybdopterin-binding domain"/>
    <property type="match status" value="1"/>
</dbReference>
<dbReference type="InterPro" id="IPR014756">
    <property type="entry name" value="Ig_E-set"/>
</dbReference>
<dbReference type="FunFam" id="3.10.120.10:FF:000007">
    <property type="entry name" value="Sulfite oxidase, mitochondrial"/>
    <property type="match status" value="1"/>
</dbReference>
<dbReference type="SUPFAM" id="SSF55856">
    <property type="entry name" value="Cytochrome b5-like heme/steroid binding domain"/>
    <property type="match status" value="1"/>
</dbReference>
<keyword evidence="15 18" id="KW-0496">Mitochondrion</keyword>
<evidence type="ECO:0000256" key="9">
    <source>
        <dbReference type="ARBA" id="ARBA00022692"/>
    </source>
</evidence>
<sequence>MNSSSDPRRPERIVRLKTTDYTGAGASAGDDPTPDYMNVLGMVFSMFGLMMRVKWCGWVALYCACISYANSRVNDDTKQILSSFMLSVCAVVMSYLQNPQPIIPPWALGSSRCCSDGKPQQHHRETTDEDKKFTRLKPILLVSTALGGAYLLKEYFFDNVHAAEKPKGEVQKPREEGDPSPGLPSYTMDQIREHDSSEKRIWMTYRQGVYDVTDFVNRHPGGDNIMLAAGGATDPFWNLYAIHKEPHVLKILAKYRIGNISEEEAKSQVEGMEDAYSNEPKRHPSLKPASKTPFNAEPPMEILADSFITPNDLFYVRNHLPVPDIKEDEYELEFEGEPGSKTITLSLSDLKKLPKTTVTAVLQCAGNRRGELIEIKPVRGLVWNAGAIGNARWTGVRLTDFLKSVGVDPAKVKATQIQFDGYDTDPTGKTYGASVPADKALDPKSEVILAYEMNDEPLSRDHGFPVRVIVPGVVAARSVKWLNRISFSDEESWSFWQRQDYKGFSPSQEAEGADFSKAMSIQEMPVTSAFTYPKNGSKVRVKNGKISAKGYAWSGGGRPIIRVDISADGGKTWYVANMDKREPKCEGTYSFCWSWTLWSAEIPTPKGVHEAELMVKAIDASYNSQPDTTANIWNFRGVLSNAYHRVVVKMFTVGSLLPAELEKFKKLSSDWWNSEDGSLKGLHSMNALRIPLIKSGLKGSMSTARILDVGCGGGILAEPLSRLGAEVTGLDPLEENIAVAETHKGETRFRGNLSYVCATIEDFANTNTNRFDALVSSEVIEHVANPGEFVANCVRVVKPGGSLFFTTISRTSSAYWLAIVAAERLTSAVPPGTHDWNLFVSPGELTKYCEEIGEVDGVSRGHEELTCTCLDFYDIQEDNSSSGFVRRTEGDTTIIEGVIKESRIDSVVKLTDSDPKHSCPVCALESRGIIIRHTDVRILNQFLNSKHEMLPRKLIGICKRQERRIKSLIMMAQNAGLLPSPKLVKMPWEKLNRYYVEETDVRDYKVHSLPHLKHLLPENYGVQKE</sequence>
<dbReference type="EMBL" id="CAJPEX010001270">
    <property type="protein sequence ID" value="CAG0918713.1"/>
    <property type="molecule type" value="Genomic_DNA"/>
</dbReference>
<dbReference type="AlphaFoldDB" id="A0A7R9GDI6"/>
<dbReference type="GO" id="GO:0005840">
    <property type="term" value="C:ribosome"/>
    <property type="evidence" value="ECO:0007669"/>
    <property type="project" value="UniProtKB-KW"/>
</dbReference>
<dbReference type="CDD" id="cd02440">
    <property type="entry name" value="AdoMet_MTases"/>
    <property type="match status" value="1"/>
</dbReference>
<reference evidence="21" key="1">
    <citation type="submission" date="2020-11" db="EMBL/GenBank/DDBJ databases">
        <authorList>
            <person name="Tran Van P."/>
        </authorList>
    </citation>
    <scope>NUCLEOTIDE SEQUENCE</scope>
</reference>
<dbReference type="InterPro" id="IPR018506">
    <property type="entry name" value="Cyt_B5_heme-BS"/>
</dbReference>
<keyword evidence="11" id="KW-0689">Ribosomal protein</keyword>
<comment type="cofactor">
    <cofactor evidence="1">
        <name>Mo-molybdopterin</name>
        <dbReference type="ChEBI" id="CHEBI:71302"/>
    </cofactor>
</comment>
<dbReference type="CDD" id="cd02111">
    <property type="entry name" value="eukary_SO_Moco"/>
    <property type="match status" value="1"/>
</dbReference>
<keyword evidence="8" id="KW-0349">Heme</keyword>
<dbReference type="InterPro" id="IPR029063">
    <property type="entry name" value="SAM-dependent_MTases_sf"/>
</dbReference>
<dbReference type="Gene3D" id="4.10.640.10">
    <property type="entry name" value="Ribosomal protein S18"/>
    <property type="match status" value="1"/>
</dbReference>
<comment type="subcellular location">
    <subcellularLocation>
        <location evidence="3">Membrane</location>
    </subcellularLocation>
    <subcellularLocation>
        <location evidence="18">Mitochondrion inner membrane</location>
        <topology evidence="18">Peripheral membrane protein</topology>
        <orientation evidence="18">Matrix side</orientation>
    </subcellularLocation>
    <subcellularLocation>
        <location evidence="4">Mitochondrion intermembrane space</location>
    </subcellularLocation>
</comment>
<feature type="binding site" evidence="18">
    <location>
        <position position="689"/>
    </location>
    <ligand>
        <name>S-adenosyl-L-methionine</name>
        <dbReference type="ChEBI" id="CHEBI:59789"/>
    </ligand>
</feature>
<keyword evidence="18" id="KW-0808">Transferase</keyword>
<dbReference type="UniPathway" id="UPA00096"/>
<comment type="pathway">
    <text evidence="6">Energy metabolism; sulfur metabolism.</text>
</comment>
<evidence type="ECO:0000313" key="22">
    <source>
        <dbReference type="Proteomes" id="UP000678499"/>
    </source>
</evidence>
<dbReference type="SUPFAM" id="SSF81296">
    <property type="entry name" value="E set domains"/>
    <property type="match status" value="1"/>
</dbReference>
<evidence type="ECO:0000256" key="4">
    <source>
        <dbReference type="ARBA" id="ARBA00004569"/>
    </source>
</evidence>
<evidence type="ECO:0000256" key="15">
    <source>
        <dbReference type="ARBA" id="ARBA00023128"/>
    </source>
</evidence>
<dbReference type="GO" id="GO:0061542">
    <property type="term" value="F:3-demethylubiquinol 3-O-methyltransferase activity"/>
    <property type="evidence" value="ECO:0007669"/>
    <property type="project" value="UniProtKB-UniRule"/>
</dbReference>
<keyword evidence="18" id="KW-0949">S-adenosyl-L-methionine</keyword>
<keyword evidence="12" id="KW-1133">Transmembrane helix</keyword>
<evidence type="ECO:0000256" key="7">
    <source>
        <dbReference type="ARBA" id="ARBA00022505"/>
    </source>
</evidence>
<feature type="region of interest" description="Disordered" evidence="19">
    <location>
        <begin position="268"/>
        <end position="294"/>
    </location>
</feature>
<evidence type="ECO:0000256" key="12">
    <source>
        <dbReference type="ARBA" id="ARBA00022989"/>
    </source>
</evidence>
<dbReference type="PROSITE" id="PS00191">
    <property type="entry name" value="CYTOCHROME_B5_1"/>
    <property type="match status" value="1"/>
</dbReference>
<keyword evidence="18" id="KW-0460">Magnesium</keyword>
<feature type="binding site" evidence="18">
    <location>
        <position position="710"/>
    </location>
    <ligand>
        <name>S-adenosyl-L-methionine</name>
        <dbReference type="ChEBI" id="CHEBI:59789"/>
    </ligand>
</feature>
<keyword evidence="18" id="KW-0489">Methyltransferase</keyword>
<feature type="compositionally biased region" description="Basic and acidic residues" evidence="19">
    <location>
        <begin position="166"/>
        <end position="177"/>
    </location>
</feature>
<keyword evidence="18" id="KW-0831">Ubiquinone biosynthesis</keyword>
<feature type="binding site" evidence="18">
    <location>
        <position position="731"/>
    </location>
    <ligand>
        <name>S-adenosyl-L-methionine</name>
        <dbReference type="ChEBI" id="CHEBI:59789"/>
    </ligand>
</feature>
<dbReference type="GO" id="GO:0043546">
    <property type="term" value="F:molybdopterin cofactor binding"/>
    <property type="evidence" value="ECO:0007669"/>
    <property type="project" value="TreeGrafter"/>
</dbReference>
<dbReference type="GO" id="GO:0005789">
    <property type="term" value="C:endoplasmic reticulum membrane"/>
    <property type="evidence" value="ECO:0007669"/>
    <property type="project" value="InterPro"/>
</dbReference>
<dbReference type="PROSITE" id="PS50255">
    <property type="entry name" value="CYTOCHROME_B5_2"/>
    <property type="match status" value="1"/>
</dbReference>
<dbReference type="GO" id="GO:0006412">
    <property type="term" value="P:translation"/>
    <property type="evidence" value="ECO:0007669"/>
    <property type="project" value="InterPro"/>
</dbReference>
<dbReference type="GO" id="GO:0032259">
    <property type="term" value="P:methylation"/>
    <property type="evidence" value="ECO:0007669"/>
    <property type="project" value="UniProtKB-KW"/>
</dbReference>
<dbReference type="EC" id="2.1.1.64" evidence="18"/>
<comment type="catalytic activity">
    <reaction evidence="18">
        <text>a 3,4-dihydroxy-5-(all-trans-polyprenyl)benzoate + S-adenosyl-L-methionine = a 4-hydroxy-3-methoxy-5-(all-trans-polyprenyl)benzoate + S-adenosyl-L-homocysteine + H(+)</text>
        <dbReference type="Rhea" id="RHEA:44452"/>
        <dbReference type="Rhea" id="RHEA-COMP:10930"/>
        <dbReference type="Rhea" id="RHEA-COMP:10931"/>
        <dbReference type="ChEBI" id="CHEBI:15378"/>
        <dbReference type="ChEBI" id="CHEBI:57856"/>
        <dbReference type="ChEBI" id="CHEBI:59789"/>
        <dbReference type="ChEBI" id="CHEBI:64694"/>
        <dbReference type="ChEBI" id="CHEBI:84443"/>
        <dbReference type="EC" id="2.1.1.114"/>
    </reaction>
</comment>
<evidence type="ECO:0000256" key="13">
    <source>
        <dbReference type="ARBA" id="ARBA00023002"/>
    </source>
</evidence>
<dbReference type="InterPro" id="IPR010233">
    <property type="entry name" value="UbiG_MeTrfase"/>
</dbReference>
<comment type="similarity">
    <text evidence="18">Belongs to the class I-like SAM-binding methyltransferase superfamily. UbiG/COQ3 family.</text>
</comment>
<keyword evidence="22" id="KW-1185">Reference proteome</keyword>
<dbReference type="Pfam" id="PF03669">
    <property type="entry name" value="ASTER"/>
    <property type="match status" value="1"/>
</dbReference>
<keyword evidence="14" id="KW-0408">Iron</keyword>
<dbReference type="SUPFAM" id="SSF46911">
    <property type="entry name" value="Ribosomal protein S18"/>
    <property type="match status" value="1"/>
</dbReference>
<keyword evidence="10 18" id="KW-0479">Metal-binding</keyword>